<evidence type="ECO:0000313" key="5">
    <source>
        <dbReference type="EMBL" id="MFB9716381.1"/>
    </source>
</evidence>
<gene>
    <name evidence="5" type="ORF">ACFFPI_19980</name>
</gene>
<keyword evidence="6" id="KW-1185">Reference proteome</keyword>
<name>A0ABV5UW17_9MICC</name>
<comment type="caution">
    <text evidence="5">The sequence shown here is derived from an EMBL/GenBank/DDBJ whole genome shotgun (WGS) entry which is preliminary data.</text>
</comment>
<protein>
    <submittedName>
        <fullName evidence="5">Anti-sigma factor family protein</fullName>
    </submittedName>
</protein>
<keyword evidence="3" id="KW-0812">Transmembrane</keyword>
<dbReference type="Proteomes" id="UP001589536">
    <property type="component" value="Unassembled WGS sequence"/>
</dbReference>
<dbReference type="InterPro" id="IPR041916">
    <property type="entry name" value="Anti_sigma_zinc_sf"/>
</dbReference>
<keyword evidence="2" id="KW-0804">Transcription</keyword>
<proteinExistence type="predicted"/>
<keyword evidence="3" id="KW-1133">Transmembrane helix</keyword>
<keyword evidence="3" id="KW-0472">Membrane</keyword>
<evidence type="ECO:0000256" key="1">
    <source>
        <dbReference type="ARBA" id="ARBA00023015"/>
    </source>
</evidence>
<dbReference type="Pfam" id="PF13490">
    <property type="entry name" value="zf-HC2"/>
    <property type="match status" value="1"/>
</dbReference>
<evidence type="ECO:0000256" key="3">
    <source>
        <dbReference type="SAM" id="Phobius"/>
    </source>
</evidence>
<sequence length="247" mass="25842">MNETERHQLLGAYLLGGLEPSEARAFEAHLEACTDCRGELAELESLPALLDAVPVPDAVALAAGRSALEPPAAAQSAAQPSWSTPAPSDARSLLGAFSETLPQPIVLKMAARRRKSRRRWIALVSGVAAACLGLGILAGPALNQPPKPDASYSVQTDNGLELSVGLVRKSWGTELQLEGRSMPLQGTMYLWVKGRDGTEEMACGWTATSSGHIKVTGATPVQLAGISGVELRDDAQKTVAVISVPGS</sequence>
<dbReference type="Gene3D" id="1.10.10.1320">
    <property type="entry name" value="Anti-sigma factor, zinc-finger domain"/>
    <property type="match status" value="1"/>
</dbReference>
<dbReference type="RefSeq" id="WP_345033289.1">
    <property type="nucleotide sequence ID" value="NZ_BAABED010000001.1"/>
</dbReference>
<dbReference type="EMBL" id="JBHMBH010000050">
    <property type="protein sequence ID" value="MFB9716381.1"/>
    <property type="molecule type" value="Genomic_DNA"/>
</dbReference>
<evidence type="ECO:0000313" key="6">
    <source>
        <dbReference type="Proteomes" id="UP001589536"/>
    </source>
</evidence>
<keyword evidence="1" id="KW-0805">Transcription regulation</keyword>
<evidence type="ECO:0000256" key="2">
    <source>
        <dbReference type="ARBA" id="ARBA00023163"/>
    </source>
</evidence>
<organism evidence="5 6">
    <name type="scientific">Arthrobacter methylotrophus</name>
    <dbReference type="NCBI Taxonomy" id="121291"/>
    <lineage>
        <taxon>Bacteria</taxon>
        <taxon>Bacillati</taxon>
        <taxon>Actinomycetota</taxon>
        <taxon>Actinomycetes</taxon>
        <taxon>Micrococcales</taxon>
        <taxon>Micrococcaceae</taxon>
        <taxon>Arthrobacter</taxon>
    </lineage>
</organism>
<feature type="domain" description="Putative zinc-finger" evidence="4">
    <location>
        <begin position="7"/>
        <end position="37"/>
    </location>
</feature>
<evidence type="ECO:0000259" key="4">
    <source>
        <dbReference type="Pfam" id="PF13490"/>
    </source>
</evidence>
<accession>A0ABV5UW17</accession>
<reference evidence="5 6" key="1">
    <citation type="submission" date="2024-09" db="EMBL/GenBank/DDBJ databases">
        <authorList>
            <person name="Sun Q."/>
            <person name="Mori K."/>
        </authorList>
    </citation>
    <scope>NUCLEOTIDE SEQUENCE [LARGE SCALE GENOMIC DNA]</scope>
    <source>
        <strain evidence="5 6">JCM 13519</strain>
    </source>
</reference>
<dbReference type="InterPro" id="IPR027383">
    <property type="entry name" value="Znf_put"/>
</dbReference>
<feature type="transmembrane region" description="Helical" evidence="3">
    <location>
        <begin position="120"/>
        <end position="142"/>
    </location>
</feature>